<reference evidence="3" key="1">
    <citation type="submission" date="2016-11" db="EMBL/GenBank/DDBJ databases">
        <authorList>
            <person name="Varghese N."/>
            <person name="Submissions S."/>
        </authorList>
    </citation>
    <scope>NUCLEOTIDE SEQUENCE [LARGE SCALE GENOMIC DNA]</scope>
    <source>
        <strain evidence="3">DSM 15518</strain>
    </source>
</reference>
<name>A0A1M6QJU0_9FIRM</name>
<organism evidence="2 3">
    <name type="scientific">Tepidibacter formicigenes DSM 15518</name>
    <dbReference type="NCBI Taxonomy" id="1123349"/>
    <lineage>
        <taxon>Bacteria</taxon>
        <taxon>Bacillati</taxon>
        <taxon>Bacillota</taxon>
        <taxon>Clostridia</taxon>
        <taxon>Peptostreptococcales</taxon>
        <taxon>Peptostreptococcaceae</taxon>
        <taxon>Tepidibacter</taxon>
    </lineage>
</organism>
<dbReference type="Proteomes" id="UP000242497">
    <property type="component" value="Unassembled WGS sequence"/>
</dbReference>
<evidence type="ECO:0000259" key="1">
    <source>
        <dbReference type="PROSITE" id="PS50943"/>
    </source>
</evidence>
<gene>
    <name evidence="2" type="ORF">SAMN02744037_01866</name>
</gene>
<dbReference type="InterPro" id="IPR010982">
    <property type="entry name" value="Lambda_DNA-bd_dom_sf"/>
</dbReference>
<proteinExistence type="predicted"/>
<dbReference type="RefSeq" id="WP_072889328.1">
    <property type="nucleotide sequence ID" value="NZ_FRAE01000043.1"/>
</dbReference>
<dbReference type="PROSITE" id="PS50943">
    <property type="entry name" value="HTH_CROC1"/>
    <property type="match status" value="1"/>
</dbReference>
<keyword evidence="3" id="KW-1185">Reference proteome</keyword>
<dbReference type="CDD" id="cd00093">
    <property type="entry name" value="HTH_XRE"/>
    <property type="match status" value="1"/>
</dbReference>
<dbReference type="InterPro" id="IPR001387">
    <property type="entry name" value="Cro/C1-type_HTH"/>
</dbReference>
<dbReference type="GO" id="GO:0003677">
    <property type="term" value="F:DNA binding"/>
    <property type="evidence" value="ECO:0007669"/>
    <property type="project" value="InterPro"/>
</dbReference>
<dbReference type="SMART" id="SM00530">
    <property type="entry name" value="HTH_XRE"/>
    <property type="match status" value="1"/>
</dbReference>
<dbReference type="Gene3D" id="1.10.260.40">
    <property type="entry name" value="lambda repressor-like DNA-binding domains"/>
    <property type="match status" value="1"/>
</dbReference>
<dbReference type="Pfam" id="PF01381">
    <property type="entry name" value="HTH_3"/>
    <property type="match status" value="1"/>
</dbReference>
<dbReference type="SUPFAM" id="SSF47413">
    <property type="entry name" value="lambda repressor-like DNA-binding domains"/>
    <property type="match status" value="1"/>
</dbReference>
<dbReference type="AlphaFoldDB" id="A0A1M6QJU0"/>
<dbReference type="EMBL" id="FRAE01000043">
    <property type="protein sequence ID" value="SHK20297.1"/>
    <property type="molecule type" value="Genomic_DNA"/>
</dbReference>
<dbReference type="OrthoDB" id="371153at2"/>
<evidence type="ECO:0000313" key="3">
    <source>
        <dbReference type="Proteomes" id="UP000242497"/>
    </source>
</evidence>
<accession>A0A1M6QJU0</accession>
<protein>
    <submittedName>
        <fullName evidence="2">Helix-turn-helix</fullName>
    </submittedName>
</protein>
<evidence type="ECO:0000313" key="2">
    <source>
        <dbReference type="EMBL" id="SHK20297.1"/>
    </source>
</evidence>
<feature type="domain" description="HTH cro/C1-type" evidence="1">
    <location>
        <begin position="15"/>
        <end position="69"/>
    </location>
</feature>
<sequence length="147" mass="16873">MKDKELIGTISTFLKYRKENGNLSLEEISNRSGLSVSYISRLLNNQIESPSLETLMALSQAFDTTIYELLNIKTEDDNEFIPTLEELILRNRFIYNGNVVELNVKKSIINLISALLEFNMDNNIEEVANICNLLMKYSAERKCKEEA</sequence>